<dbReference type="SMART" id="SM00320">
    <property type="entry name" value="WD40"/>
    <property type="match status" value="5"/>
</dbReference>
<evidence type="ECO:0000313" key="12">
    <source>
        <dbReference type="Proteomes" id="UP000825935"/>
    </source>
</evidence>
<dbReference type="PROSITE" id="PS50082">
    <property type="entry name" value="WD_REPEATS_2"/>
    <property type="match status" value="3"/>
</dbReference>
<dbReference type="InterPro" id="IPR056150">
    <property type="entry name" value="WD40_CDC20-Fz"/>
</dbReference>
<keyword evidence="4" id="KW-0132">Cell division</keyword>
<accession>A0A8T2V2C2</accession>
<evidence type="ECO:0000313" key="11">
    <source>
        <dbReference type="EMBL" id="KAH7441310.1"/>
    </source>
</evidence>
<dbReference type="InterPro" id="IPR033010">
    <property type="entry name" value="Cdc20/Fizzy"/>
</dbReference>
<protein>
    <recommendedName>
        <fullName evidence="10">CDC20/Fizzy WD40 domain-containing protein</fullName>
    </recommendedName>
</protein>
<dbReference type="InterPro" id="IPR001680">
    <property type="entry name" value="WD40_rpt"/>
</dbReference>
<gene>
    <name evidence="11" type="ORF">KP509_03G033400</name>
</gene>
<feature type="repeat" description="WD" evidence="8">
    <location>
        <begin position="335"/>
        <end position="366"/>
    </location>
</feature>
<evidence type="ECO:0000256" key="6">
    <source>
        <dbReference type="ARBA" id="ARBA00022776"/>
    </source>
</evidence>
<evidence type="ECO:0000256" key="7">
    <source>
        <dbReference type="ARBA" id="ARBA00023306"/>
    </source>
</evidence>
<proteinExistence type="inferred from homology"/>
<comment type="similarity">
    <text evidence="2">Belongs to the WD repeat CDC20/Fizzy family.</text>
</comment>
<comment type="pathway">
    <text evidence="1">Protein modification; protein ubiquitination.</text>
</comment>
<organism evidence="11 12">
    <name type="scientific">Ceratopteris richardii</name>
    <name type="common">Triangle waterfern</name>
    <dbReference type="NCBI Taxonomy" id="49495"/>
    <lineage>
        <taxon>Eukaryota</taxon>
        <taxon>Viridiplantae</taxon>
        <taxon>Streptophyta</taxon>
        <taxon>Embryophyta</taxon>
        <taxon>Tracheophyta</taxon>
        <taxon>Polypodiopsida</taxon>
        <taxon>Polypodiidae</taxon>
        <taxon>Polypodiales</taxon>
        <taxon>Pteridineae</taxon>
        <taxon>Pteridaceae</taxon>
        <taxon>Parkerioideae</taxon>
        <taxon>Ceratopteris</taxon>
    </lineage>
</organism>
<evidence type="ECO:0000256" key="9">
    <source>
        <dbReference type="SAM" id="MobiDB-lite"/>
    </source>
</evidence>
<dbReference type="EMBL" id="CM035408">
    <property type="protein sequence ID" value="KAH7441310.1"/>
    <property type="molecule type" value="Genomic_DNA"/>
</dbReference>
<dbReference type="SUPFAM" id="SSF50978">
    <property type="entry name" value="WD40 repeat-like"/>
    <property type="match status" value="1"/>
</dbReference>
<dbReference type="InterPro" id="IPR036322">
    <property type="entry name" value="WD40_repeat_dom_sf"/>
</dbReference>
<keyword evidence="12" id="KW-1185">Reference proteome</keyword>
<reference evidence="11" key="1">
    <citation type="submission" date="2021-08" db="EMBL/GenBank/DDBJ databases">
        <title>WGS assembly of Ceratopteris richardii.</title>
        <authorList>
            <person name="Marchant D.B."/>
            <person name="Chen G."/>
            <person name="Jenkins J."/>
            <person name="Shu S."/>
            <person name="Leebens-Mack J."/>
            <person name="Grimwood J."/>
            <person name="Schmutz J."/>
            <person name="Soltis P."/>
            <person name="Soltis D."/>
            <person name="Chen Z.-H."/>
        </authorList>
    </citation>
    <scope>NUCLEOTIDE SEQUENCE</scope>
    <source>
        <strain evidence="11">Whitten #5841</strain>
        <tissue evidence="11">Leaf</tissue>
    </source>
</reference>
<comment type="caution">
    <text evidence="11">The sequence shown here is derived from an EMBL/GenBank/DDBJ whole genome shotgun (WGS) entry which is preliminary data.</text>
</comment>
<keyword evidence="6" id="KW-0498">Mitosis</keyword>
<feature type="region of interest" description="Disordered" evidence="9">
    <location>
        <begin position="37"/>
        <end position="71"/>
    </location>
</feature>
<evidence type="ECO:0000256" key="3">
    <source>
        <dbReference type="ARBA" id="ARBA00022574"/>
    </source>
</evidence>
<dbReference type="OMA" id="IQLENHP"/>
<feature type="domain" description="CDC20/Fizzy WD40" evidence="10">
    <location>
        <begin position="207"/>
        <end position="496"/>
    </location>
</feature>
<evidence type="ECO:0000256" key="1">
    <source>
        <dbReference type="ARBA" id="ARBA00004906"/>
    </source>
</evidence>
<keyword evidence="3 8" id="KW-0853">WD repeat</keyword>
<keyword evidence="7" id="KW-0131">Cell cycle</keyword>
<dbReference type="GO" id="GO:0031145">
    <property type="term" value="P:anaphase-promoting complex-dependent catabolic process"/>
    <property type="evidence" value="ECO:0007669"/>
    <property type="project" value="TreeGrafter"/>
</dbReference>
<feature type="compositionally biased region" description="Polar residues" evidence="9">
    <location>
        <begin position="55"/>
        <end position="67"/>
    </location>
</feature>
<dbReference type="PANTHER" id="PTHR19918:SF1">
    <property type="entry name" value="FIZZY-RELATED PROTEIN HOMOLOG"/>
    <property type="match status" value="1"/>
</dbReference>
<feature type="repeat" description="WD" evidence="8">
    <location>
        <begin position="465"/>
        <end position="498"/>
    </location>
</feature>
<dbReference type="GO" id="GO:1990757">
    <property type="term" value="F:ubiquitin ligase activator activity"/>
    <property type="evidence" value="ECO:0007669"/>
    <property type="project" value="TreeGrafter"/>
</dbReference>
<dbReference type="GO" id="GO:0005680">
    <property type="term" value="C:anaphase-promoting complex"/>
    <property type="evidence" value="ECO:0007669"/>
    <property type="project" value="TreeGrafter"/>
</dbReference>
<dbReference type="Pfam" id="PF24807">
    <property type="entry name" value="WD40_CDC20-Fz"/>
    <property type="match status" value="1"/>
</dbReference>
<evidence type="ECO:0000256" key="5">
    <source>
        <dbReference type="ARBA" id="ARBA00022737"/>
    </source>
</evidence>
<dbReference type="OrthoDB" id="10263272at2759"/>
<dbReference type="GO" id="GO:0051301">
    <property type="term" value="P:cell division"/>
    <property type="evidence" value="ECO:0007669"/>
    <property type="project" value="UniProtKB-KW"/>
</dbReference>
<sequence length="523" mass="56715">MDGVAEGVSRVPLSKPPRAAHLNLPEGRSLHIDTSQASSLFPAKQRKGKAASGTGLRTSNEAGSPSPSRALYSDRFIPSRISSNLNCFALEENPSFCSNNQDVVREDGAATYSTLLKTELFGAELGPSSPSAFENSRTLSARDIVTNGSPLSPCKNLFKFRTVAGSTAKPESPYLLSPVGVDGAFSDSVNSPRKTPRKIPRSPYKVLDAPALQDDFYLNLVDWSSRNILSVGLGTCVYLWSASNSKVTKLCDLGPNDAVCSVGWTQRGTYLAVGTTLGEVQIWDPACCKKVRTMGGHGTRVGCLSWNSTILSSGSRDRSILHHDIRAQDDFVSKLTGHKSEVCGLKWSYDDRELASGGNDNQLLIWGQQGTQPMLRFREHTAAVKAIAWSPHQSGLLASGGGTADRCIRIWNTSTNTHQNSVDTGSQVCNLVWSKNVNEIVSTHGYSQNQIIVWRYPSMSKLVMLTGHSFRVLYLAISPDGQTIVTGAGDETLRFWSVFPSPKSQNVVRDEGLSCSLVCTHIR</sequence>
<name>A0A8T2V2C2_CERRI</name>
<evidence type="ECO:0000256" key="8">
    <source>
        <dbReference type="PROSITE-ProRule" id="PRU00221"/>
    </source>
</evidence>
<dbReference type="Gene3D" id="2.130.10.10">
    <property type="entry name" value="YVTN repeat-like/Quinoprotein amine dehydrogenase"/>
    <property type="match status" value="1"/>
</dbReference>
<evidence type="ECO:0000259" key="10">
    <source>
        <dbReference type="Pfam" id="PF24807"/>
    </source>
</evidence>
<evidence type="ECO:0000256" key="4">
    <source>
        <dbReference type="ARBA" id="ARBA00022618"/>
    </source>
</evidence>
<dbReference type="PROSITE" id="PS50294">
    <property type="entry name" value="WD_REPEATS_REGION"/>
    <property type="match status" value="2"/>
</dbReference>
<dbReference type="AlphaFoldDB" id="A0A8T2V2C2"/>
<dbReference type="GO" id="GO:1905786">
    <property type="term" value="P:positive regulation of anaphase-promoting complex-dependent catabolic process"/>
    <property type="evidence" value="ECO:0007669"/>
    <property type="project" value="TreeGrafter"/>
</dbReference>
<evidence type="ECO:0000256" key="2">
    <source>
        <dbReference type="ARBA" id="ARBA00006445"/>
    </source>
</evidence>
<dbReference type="Proteomes" id="UP000825935">
    <property type="component" value="Chromosome 3"/>
</dbReference>
<dbReference type="PANTHER" id="PTHR19918">
    <property type="entry name" value="CELL DIVISION CYCLE 20 CDC20 FIZZY -RELATED"/>
    <property type="match status" value="1"/>
</dbReference>
<dbReference type="PROSITE" id="PS00678">
    <property type="entry name" value="WD_REPEATS_1"/>
    <property type="match status" value="1"/>
</dbReference>
<keyword evidence="5" id="KW-0677">Repeat</keyword>
<dbReference type="FunFam" id="2.130.10.10:FF:000025">
    <property type="entry name" value="FIZZY-related 2 isoform 1"/>
    <property type="match status" value="1"/>
</dbReference>
<dbReference type="InterPro" id="IPR019775">
    <property type="entry name" value="WD40_repeat_CS"/>
</dbReference>
<feature type="repeat" description="WD" evidence="8">
    <location>
        <begin position="377"/>
        <end position="421"/>
    </location>
</feature>
<feature type="region of interest" description="Disordered" evidence="9">
    <location>
        <begin position="1"/>
        <end position="25"/>
    </location>
</feature>
<dbReference type="InterPro" id="IPR015943">
    <property type="entry name" value="WD40/YVTN_repeat-like_dom_sf"/>
</dbReference>
<dbReference type="GO" id="GO:0010997">
    <property type="term" value="F:anaphase-promoting complex binding"/>
    <property type="evidence" value="ECO:0007669"/>
    <property type="project" value="InterPro"/>
</dbReference>